<dbReference type="Proteomes" id="UP001147733">
    <property type="component" value="Unassembled WGS sequence"/>
</dbReference>
<evidence type="ECO:0000313" key="2">
    <source>
        <dbReference type="Proteomes" id="UP001147733"/>
    </source>
</evidence>
<gene>
    <name evidence="1" type="ORF">N7469_005131</name>
</gene>
<dbReference type="RefSeq" id="XP_056500865.1">
    <property type="nucleotide sequence ID" value="XM_056644051.1"/>
</dbReference>
<sequence>MPSILKGRLKLLKKEDEKSDIFFLSRELIESEPKGLSWNVVQRLQELKGIKKFLQAESDPYNHLSSVKAVMKAYSKRFLHWNHGLVTYWHEGTMLCSPRPRDIEVLKLLVSEEEYKTGLWVEGGSSHPSRLPGNVPPGPVKMNAARGNQYRFYPRTNIRNTGPDNGGVGVVSASSALCFQPEDATGPFQIKLENGDNR</sequence>
<proteinExistence type="predicted"/>
<dbReference type="AlphaFoldDB" id="A0A9W9TNT5"/>
<reference evidence="1" key="1">
    <citation type="submission" date="2022-11" db="EMBL/GenBank/DDBJ databases">
        <authorList>
            <person name="Petersen C."/>
        </authorList>
    </citation>
    <scope>NUCLEOTIDE SEQUENCE</scope>
    <source>
        <strain evidence="1">IBT 23319</strain>
    </source>
</reference>
<dbReference type="GeneID" id="81383218"/>
<protein>
    <submittedName>
        <fullName evidence="1">Uncharacterized protein</fullName>
    </submittedName>
</protein>
<name>A0A9W9TNT5_PENCI</name>
<evidence type="ECO:0000313" key="1">
    <source>
        <dbReference type="EMBL" id="KAJ5233365.1"/>
    </source>
</evidence>
<keyword evidence="2" id="KW-1185">Reference proteome</keyword>
<dbReference type="OrthoDB" id="4363173at2759"/>
<comment type="caution">
    <text evidence="1">The sequence shown here is derived from an EMBL/GenBank/DDBJ whole genome shotgun (WGS) entry which is preliminary data.</text>
</comment>
<dbReference type="EMBL" id="JAPQKT010000004">
    <property type="protein sequence ID" value="KAJ5233365.1"/>
    <property type="molecule type" value="Genomic_DNA"/>
</dbReference>
<reference evidence="1" key="2">
    <citation type="journal article" date="2023" name="IMA Fungus">
        <title>Comparative genomic study of the Penicillium genus elucidates a diverse pangenome and 15 lateral gene transfer events.</title>
        <authorList>
            <person name="Petersen C."/>
            <person name="Sorensen T."/>
            <person name="Nielsen M.R."/>
            <person name="Sondergaard T.E."/>
            <person name="Sorensen J.L."/>
            <person name="Fitzpatrick D.A."/>
            <person name="Frisvad J.C."/>
            <person name="Nielsen K.L."/>
        </authorList>
    </citation>
    <scope>NUCLEOTIDE SEQUENCE</scope>
    <source>
        <strain evidence="1">IBT 23319</strain>
    </source>
</reference>
<accession>A0A9W9TNT5</accession>
<organism evidence="1 2">
    <name type="scientific">Penicillium citrinum</name>
    <dbReference type="NCBI Taxonomy" id="5077"/>
    <lineage>
        <taxon>Eukaryota</taxon>
        <taxon>Fungi</taxon>
        <taxon>Dikarya</taxon>
        <taxon>Ascomycota</taxon>
        <taxon>Pezizomycotina</taxon>
        <taxon>Eurotiomycetes</taxon>
        <taxon>Eurotiomycetidae</taxon>
        <taxon>Eurotiales</taxon>
        <taxon>Aspergillaceae</taxon>
        <taxon>Penicillium</taxon>
    </lineage>
</organism>